<sequence length="415" mass="48189">MEWCWDSSQHIAIAVSGGVDSMVLLDRIRKSGHYSTLSILHVNHGLRAQSEEEQQMIEDYAKKYDIRCFVSRIAPDYFTPNKSIQQEARDYRYQFFDRIMYEQQLEILLTAHHQDDQLETIIFRLLTKRFYTQRLSIANGVRKGYIICRPMLHMKKADILKYAVEHNVSYSEDSSNSSLKYARNAIRRELIPAIDSISQLSSEALLDVAAWHEEVLELIDDHVKMFRTAIRQTAAGYSWDRSQFNAEKQLVRRSILTQLIEEAAGEHVAVPLSYLDEMLRIAKSHTTQVSFSVTSEWRLDIAYDQLMLQCEQPLDEYMEIQSPGKYKFNEYEIDLSSDYNEIIVVRLPSQHDKIKIGKHHQKINRIMINHKVPAAARNRLPIIEIQGTIAAVGTLKRNDHPIHEILTIKGEEQNA</sequence>
<dbReference type="CDD" id="cd01992">
    <property type="entry name" value="TilS_N"/>
    <property type="match status" value="1"/>
</dbReference>
<evidence type="ECO:0000256" key="7">
    <source>
        <dbReference type="ARBA" id="ARBA00048539"/>
    </source>
</evidence>
<comment type="domain">
    <text evidence="8">The N-terminal region contains the highly conserved SGGXDS motif, predicted to be a P-loop motif involved in ATP binding.</text>
</comment>
<keyword evidence="5 8" id="KW-0547">Nucleotide-binding</keyword>
<keyword evidence="11" id="KW-1185">Reference proteome</keyword>
<organism evidence="10 11">
    <name type="scientific">Macrococcus lamae</name>
    <dbReference type="NCBI Taxonomy" id="198484"/>
    <lineage>
        <taxon>Bacteria</taxon>
        <taxon>Bacillati</taxon>
        <taxon>Bacillota</taxon>
        <taxon>Bacilli</taxon>
        <taxon>Bacillales</taxon>
        <taxon>Staphylococcaceae</taxon>
        <taxon>Macrococcus</taxon>
    </lineage>
</organism>
<comment type="subcellular location">
    <subcellularLocation>
        <location evidence="1 8">Cytoplasm</location>
    </subcellularLocation>
</comment>
<reference evidence="10 11" key="1">
    <citation type="submission" date="2019-01" db="EMBL/GenBank/DDBJ databases">
        <title>Draft genome sequences of the type strains of six Macrococcus species.</title>
        <authorList>
            <person name="Mazhar S."/>
            <person name="Altermann E."/>
            <person name="Hill C."/>
            <person name="Mcauliffe O."/>
        </authorList>
    </citation>
    <scope>NUCLEOTIDE SEQUENCE [LARGE SCALE GENOMIC DNA]</scope>
    <source>
        <strain evidence="10 11">CCM4815</strain>
    </source>
</reference>
<evidence type="ECO:0000256" key="3">
    <source>
        <dbReference type="ARBA" id="ARBA00022598"/>
    </source>
</evidence>
<keyword evidence="3 8" id="KW-0436">Ligase</keyword>
<dbReference type="GO" id="GO:0006400">
    <property type="term" value="P:tRNA modification"/>
    <property type="evidence" value="ECO:0007669"/>
    <property type="project" value="UniProtKB-UniRule"/>
</dbReference>
<comment type="catalytic activity">
    <reaction evidence="7 8">
        <text>cytidine(34) in tRNA(Ile2) + L-lysine + ATP = lysidine(34) in tRNA(Ile2) + AMP + diphosphate + H(+)</text>
        <dbReference type="Rhea" id="RHEA:43744"/>
        <dbReference type="Rhea" id="RHEA-COMP:10625"/>
        <dbReference type="Rhea" id="RHEA-COMP:10670"/>
        <dbReference type="ChEBI" id="CHEBI:15378"/>
        <dbReference type="ChEBI" id="CHEBI:30616"/>
        <dbReference type="ChEBI" id="CHEBI:32551"/>
        <dbReference type="ChEBI" id="CHEBI:33019"/>
        <dbReference type="ChEBI" id="CHEBI:82748"/>
        <dbReference type="ChEBI" id="CHEBI:83665"/>
        <dbReference type="ChEBI" id="CHEBI:456215"/>
        <dbReference type="EC" id="6.3.4.19"/>
    </reaction>
</comment>
<dbReference type="EC" id="6.3.4.19" evidence="8"/>
<dbReference type="SUPFAM" id="SSF52402">
    <property type="entry name" value="Adenine nucleotide alpha hydrolases-like"/>
    <property type="match status" value="1"/>
</dbReference>
<dbReference type="OrthoDB" id="9807403at2"/>
<dbReference type="InterPro" id="IPR012795">
    <property type="entry name" value="tRNA_Ile_lys_synt_N"/>
</dbReference>
<feature type="domain" description="Lysidine-tRNA(Ile) synthetase C-terminal" evidence="9">
    <location>
        <begin position="343"/>
        <end position="403"/>
    </location>
</feature>
<dbReference type="Gene3D" id="3.40.50.620">
    <property type="entry name" value="HUPs"/>
    <property type="match status" value="1"/>
</dbReference>
<comment type="similarity">
    <text evidence="8">Belongs to the tRNA(Ile)-lysidine synthase family.</text>
</comment>
<evidence type="ECO:0000256" key="2">
    <source>
        <dbReference type="ARBA" id="ARBA00022490"/>
    </source>
</evidence>
<gene>
    <name evidence="8 10" type="primary">tilS</name>
    <name evidence="10" type="ORF">ERX29_09330</name>
</gene>
<evidence type="ECO:0000256" key="8">
    <source>
        <dbReference type="HAMAP-Rule" id="MF_01161"/>
    </source>
</evidence>
<evidence type="ECO:0000256" key="5">
    <source>
        <dbReference type="ARBA" id="ARBA00022741"/>
    </source>
</evidence>
<dbReference type="InterPro" id="IPR012796">
    <property type="entry name" value="Lysidine-tRNA-synth_C"/>
</dbReference>
<protein>
    <recommendedName>
        <fullName evidence="8">tRNA(Ile)-lysidine synthase</fullName>
        <ecNumber evidence="8">6.3.4.19</ecNumber>
    </recommendedName>
    <alternativeName>
        <fullName evidence="8">tRNA(Ile)-2-lysyl-cytidine synthase</fullName>
    </alternativeName>
    <alternativeName>
        <fullName evidence="8">tRNA(Ile)-lysidine synthetase</fullName>
    </alternativeName>
</protein>
<evidence type="ECO:0000256" key="4">
    <source>
        <dbReference type="ARBA" id="ARBA00022694"/>
    </source>
</evidence>
<evidence type="ECO:0000313" key="10">
    <source>
        <dbReference type="EMBL" id="TDM07233.1"/>
    </source>
</evidence>
<dbReference type="InterPro" id="IPR012094">
    <property type="entry name" value="tRNA_Ile_lys_synt"/>
</dbReference>
<dbReference type="NCBIfam" id="TIGR02432">
    <property type="entry name" value="lysidine_TilS_N"/>
    <property type="match status" value="1"/>
</dbReference>
<dbReference type="InterPro" id="IPR014729">
    <property type="entry name" value="Rossmann-like_a/b/a_fold"/>
</dbReference>
<dbReference type="Pfam" id="PF01171">
    <property type="entry name" value="ATP_bind_3"/>
    <property type="match status" value="1"/>
</dbReference>
<dbReference type="PANTHER" id="PTHR43033:SF1">
    <property type="entry name" value="TRNA(ILE)-LYSIDINE SYNTHASE-RELATED"/>
    <property type="match status" value="1"/>
</dbReference>
<keyword evidence="4 8" id="KW-0819">tRNA processing</keyword>
<dbReference type="PANTHER" id="PTHR43033">
    <property type="entry name" value="TRNA(ILE)-LYSIDINE SYNTHASE-RELATED"/>
    <property type="match status" value="1"/>
</dbReference>
<comment type="caution">
    <text evidence="10">The sequence shown here is derived from an EMBL/GenBank/DDBJ whole genome shotgun (WGS) entry which is preliminary data.</text>
</comment>
<keyword evidence="2 8" id="KW-0963">Cytoplasm</keyword>
<dbReference type="AlphaFoldDB" id="A0A4R6BSN5"/>
<dbReference type="NCBIfam" id="TIGR02433">
    <property type="entry name" value="lysidine_TilS_C"/>
    <property type="match status" value="1"/>
</dbReference>
<evidence type="ECO:0000256" key="6">
    <source>
        <dbReference type="ARBA" id="ARBA00022840"/>
    </source>
</evidence>
<dbReference type="EMBL" id="SCWB01000016">
    <property type="protein sequence ID" value="TDM07233.1"/>
    <property type="molecule type" value="Genomic_DNA"/>
</dbReference>
<comment type="function">
    <text evidence="8">Ligates lysine onto the cytidine present at position 34 of the AUA codon-specific tRNA(Ile) that contains the anticodon CAU, in an ATP-dependent manner. Cytidine is converted to lysidine, thus changing the amino acid specificity of the tRNA from methionine to isoleucine.</text>
</comment>
<dbReference type="GO" id="GO:0005737">
    <property type="term" value="C:cytoplasm"/>
    <property type="evidence" value="ECO:0007669"/>
    <property type="project" value="UniProtKB-SubCell"/>
</dbReference>
<evidence type="ECO:0000256" key="1">
    <source>
        <dbReference type="ARBA" id="ARBA00004496"/>
    </source>
</evidence>
<dbReference type="SMART" id="SM00977">
    <property type="entry name" value="TilS_C"/>
    <property type="match status" value="1"/>
</dbReference>
<dbReference type="GO" id="GO:0032267">
    <property type="term" value="F:tRNA(Ile)-lysidine synthase activity"/>
    <property type="evidence" value="ECO:0007669"/>
    <property type="project" value="UniProtKB-EC"/>
</dbReference>
<feature type="binding site" evidence="8">
    <location>
        <begin position="16"/>
        <end position="21"/>
    </location>
    <ligand>
        <name>ATP</name>
        <dbReference type="ChEBI" id="CHEBI:30616"/>
    </ligand>
</feature>
<proteinExistence type="inferred from homology"/>
<dbReference type="Proteomes" id="UP000294802">
    <property type="component" value="Unassembled WGS sequence"/>
</dbReference>
<dbReference type="RefSeq" id="WP_133444417.1">
    <property type="nucleotide sequence ID" value="NZ_SCWB01000016.1"/>
</dbReference>
<dbReference type="Pfam" id="PF11734">
    <property type="entry name" value="TilS_C"/>
    <property type="match status" value="1"/>
</dbReference>
<name>A0A4R6BSN5_9STAP</name>
<dbReference type="GO" id="GO:0005524">
    <property type="term" value="F:ATP binding"/>
    <property type="evidence" value="ECO:0007669"/>
    <property type="project" value="UniProtKB-UniRule"/>
</dbReference>
<keyword evidence="6 8" id="KW-0067">ATP-binding</keyword>
<accession>A0A4R6BSN5</accession>
<dbReference type="SUPFAM" id="SSF56037">
    <property type="entry name" value="PheT/TilS domain"/>
    <property type="match status" value="1"/>
</dbReference>
<evidence type="ECO:0000313" key="11">
    <source>
        <dbReference type="Proteomes" id="UP000294802"/>
    </source>
</evidence>
<evidence type="ECO:0000259" key="9">
    <source>
        <dbReference type="SMART" id="SM00977"/>
    </source>
</evidence>
<dbReference type="InterPro" id="IPR011063">
    <property type="entry name" value="TilS/TtcA_N"/>
</dbReference>
<dbReference type="HAMAP" id="MF_01161">
    <property type="entry name" value="tRNA_Ile_lys_synt"/>
    <property type="match status" value="1"/>
</dbReference>